<dbReference type="PANTHER" id="PTHR43364:SF6">
    <property type="entry name" value="OXIDOREDUCTASE-RELATED"/>
    <property type="match status" value="1"/>
</dbReference>
<evidence type="ECO:0000259" key="1">
    <source>
        <dbReference type="Pfam" id="PF00248"/>
    </source>
</evidence>
<comment type="caution">
    <text evidence="2">The sequence shown here is derived from an EMBL/GenBank/DDBJ whole genome shotgun (WGS) entry which is preliminary data.</text>
</comment>
<dbReference type="Pfam" id="PF00248">
    <property type="entry name" value="Aldo_ket_red"/>
    <property type="match status" value="1"/>
</dbReference>
<dbReference type="AlphaFoldDB" id="A0A418Y8T4"/>
<reference evidence="2 3" key="1">
    <citation type="submission" date="2018-09" db="EMBL/GenBank/DDBJ databases">
        <authorList>
            <person name="Wang F."/>
        </authorList>
    </citation>
    <scope>NUCLEOTIDE SEQUENCE [LARGE SCALE GENOMIC DNA]</scope>
    <source>
        <strain evidence="2 3">PLHSC7-2</strain>
    </source>
</reference>
<dbReference type="InterPro" id="IPR023210">
    <property type="entry name" value="NADP_OxRdtase_dom"/>
</dbReference>
<sequence length="129" mass="13590">MIRRELGTSGIETPPLILGGNVFGWTADRAISFAVLDRFAEAGGALIDTADVYSAWVPGQRGGESAAIIGEWLRTSGKHGKVKVATKVGMLDGEGGYTVFGKLFPARDSVARGNLPLGLAHDLKLVRPV</sequence>
<dbReference type="InterPro" id="IPR036812">
    <property type="entry name" value="NAD(P)_OxRdtase_dom_sf"/>
</dbReference>
<dbReference type="EMBL" id="QZCH01000164">
    <property type="protein sequence ID" value="RJG34876.1"/>
    <property type="molecule type" value="Genomic_DNA"/>
</dbReference>
<dbReference type="InterPro" id="IPR050523">
    <property type="entry name" value="AKR_Detox_Biosynth"/>
</dbReference>
<dbReference type="PANTHER" id="PTHR43364">
    <property type="entry name" value="NADH-SPECIFIC METHYLGLYOXAL REDUCTASE-RELATED"/>
    <property type="match status" value="1"/>
</dbReference>
<feature type="non-terminal residue" evidence="2">
    <location>
        <position position="129"/>
    </location>
</feature>
<keyword evidence="3" id="KW-1185">Reference proteome</keyword>
<dbReference type="Proteomes" id="UP000283255">
    <property type="component" value="Unassembled WGS sequence"/>
</dbReference>
<reference evidence="2 3" key="2">
    <citation type="submission" date="2019-01" db="EMBL/GenBank/DDBJ databases">
        <title>Motilimonas pumilus sp. nov., isolated from the gut of sea cucumber (Apostichopus japonicus).</title>
        <authorList>
            <person name="Wang F.-Q."/>
            <person name="Ren L.-H."/>
            <person name="Lin Y.-W."/>
            <person name="Sun G.-H."/>
            <person name="Du Z.-J."/>
            <person name="Zhao J.-X."/>
            <person name="Liu X.-J."/>
            <person name="Liu L.-J."/>
        </authorList>
    </citation>
    <scope>NUCLEOTIDE SEQUENCE [LARGE SCALE GENOMIC DNA]</scope>
    <source>
        <strain evidence="2 3">PLHSC7-2</strain>
    </source>
</reference>
<proteinExistence type="predicted"/>
<evidence type="ECO:0000313" key="3">
    <source>
        <dbReference type="Proteomes" id="UP000283255"/>
    </source>
</evidence>
<dbReference type="GO" id="GO:0005829">
    <property type="term" value="C:cytosol"/>
    <property type="evidence" value="ECO:0007669"/>
    <property type="project" value="TreeGrafter"/>
</dbReference>
<organism evidence="2 3">
    <name type="scientific">Motilimonas pumila</name>
    <dbReference type="NCBI Taxonomy" id="2303987"/>
    <lineage>
        <taxon>Bacteria</taxon>
        <taxon>Pseudomonadati</taxon>
        <taxon>Pseudomonadota</taxon>
        <taxon>Gammaproteobacteria</taxon>
        <taxon>Alteromonadales</taxon>
        <taxon>Alteromonadales genera incertae sedis</taxon>
        <taxon>Motilimonas</taxon>
    </lineage>
</organism>
<name>A0A418Y8T4_9GAMM</name>
<evidence type="ECO:0000313" key="2">
    <source>
        <dbReference type="EMBL" id="RJG34876.1"/>
    </source>
</evidence>
<gene>
    <name evidence="2" type="ORF">D1Z90_21045</name>
</gene>
<dbReference type="SUPFAM" id="SSF51430">
    <property type="entry name" value="NAD(P)-linked oxidoreductase"/>
    <property type="match status" value="1"/>
</dbReference>
<accession>A0A418Y8T4</accession>
<dbReference type="Gene3D" id="3.20.20.100">
    <property type="entry name" value="NADP-dependent oxidoreductase domain"/>
    <property type="match status" value="1"/>
</dbReference>
<dbReference type="RefSeq" id="WP_198419294.1">
    <property type="nucleotide sequence ID" value="NZ_QZCH01000164.1"/>
</dbReference>
<feature type="domain" description="NADP-dependent oxidoreductase" evidence="1">
    <location>
        <begin position="15"/>
        <end position="90"/>
    </location>
</feature>
<protein>
    <recommendedName>
        <fullName evidence="1">NADP-dependent oxidoreductase domain-containing protein</fullName>
    </recommendedName>
</protein>